<reference evidence="1 3" key="1">
    <citation type="journal article" date="2008" name="Science">
        <title>The Physcomitrella genome reveals evolutionary insights into the conquest of land by plants.</title>
        <authorList>
            <person name="Rensing S."/>
            <person name="Lang D."/>
            <person name="Zimmer A."/>
            <person name="Terry A."/>
            <person name="Salamov A."/>
            <person name="Shapiro H."/>
            <person name="Nishiyama T."/>
            <person name="Perroud P.-F."/>
            <person name="Lindquist E."/>
            <person name="Kamisugi Y."/>
            <person name="Tanahashi T."/>
            <person name="Sakakibara K."/>
            <person name="Fujita T."/>
            <person name="Oishi K."/>
            <person name="Shin-I T."/>
            <person name="Kuroki Y."/>
            <person name="Toyoda A."/>
            <person name="Suzuki Y."/>
            <person name="Hashimoto A."/>
            <person name="Yamaguchi K."/>
            <person name="Sugano A."/>
            <person name="Kohara Y."/>
            <person name="Fujiyama A."/>
            <person name="Anterola A."/>
            <person name="Aoki S."/>
            <person name="Ashton N."/>
            <person name="Barbazuk W.B."/>
            <person name="Barker E."/>
            <person name="Bennetzen J."/>
            <person name="Bezanilla M."/>
            <person name="Blankenship R."/>
            <person name="Cho S.H."/>
            <person name="Dutcher S."/>
            <person name="Estelle M."/>
            <person name="Fawcett J.A."/>
            <person name="Gundlach H."/>
            <person name="Hanada K."/>
            <person name="Heyl A."/>
            <person name="Hicks K.A."/>
            <person name="Hugh J."/>
            <person name="Lohr M."/>
            <person name="Mayer K."/>
            <person name="Melkozernov A."/>
            <person name="Murata T."/>
            <person name="Nelson D."/>
            <person name="Pils B."/>
            <person name="Prigge M."/>
            <person name="Reiss B."/>
            <person name="Renner T."/>
            <person name="Rombauts S."/>
            <person name="Rushton P."/>
            <person name="Sanderfoot A."/>
            <person name="Schween G."/>
            <person name="Shiu S.-H."/>
            <person name="Stueber K."/>
            <person name="Theodoulou F.L."/>
            <person name="Tu H."/>
            <person name="Van de Peer Y."/>
            <person name="Verrier P.J."/>
            <person name="Waters E."/>
            <person name="Wood A."/>
            <person name="Yang L."/>
            <person name="Cove D."/>
            <person name="Cuming A."/>
            <person name="Hasebe M."/>
            <person name="Lucas S."/>
            <person name="Mishler D.B."/>
            <person name="Reski R."/>
            <person name="Grigoriev I."/>
            <person name="Quatrano R.S."/>
            <person name="Boore J.L."/>
        </authorList>
    </citation>
    <scope>NUCLEOTIDE SEQUENCE [LARGE SCALE GENOMIC DNA]</scope>
    <source>
        <strain evidence="2 3">cv. Gransden 2004</strain>
    </source>
</reference>
<evidence type="ECO:0000313" key="1">
    <source>
        <dbReference type="EMBL" id="PNR41244.1"/>
    </source>
</evidence>
<dbReference type="InParanoid" id="A0A2K1JI63"/>
<dbReference type="EnsemblPlants" id="Pp3c14_17440V3.2">
    <property type="protein sequence ID" value="PAC:32961038.CDS.1"/>
    <property type="gene ID" value="Pp3c14_17440"/>
</dbReference>
<reference evidence="2" key="3">
    <citation type="submission" date="2020-12" db="UniProtKB">
        <authorList>
            <consortium name="EnsemblPlants"/>
        </authorList>
    </citation>
    <scope>IDENTIFICATION</scope>
</reference>
<keyword evidence="3" id="KW-1185">Reference proteome</keyword>
<gene>
    <name evidence="1" type="ORF">PHYPA_018647</name>
</gene>
<dbReference type="Proteomes" id="UP000006727">
    <property type="component" value="Chromosome 14"/>
</dbReference>
<dbReference type="EnsemblPlants" id="Pp3c14_17440V3.1">
    <property type="protein sequence ID" value="PAC:32961037.CDS.1"/>
    <property type="gene ID" value="Pp3c14_17440"/>
</dbReference>
<dbReference type="AlphaFoldDB" id="A0A2K1JI63"/>
<dbReference type="Gramene" id="Pp3c14_17440V3.2">
    <property type="protein sequence ID" value="PAC:32961038.CDS.1"/>
    <property type="gene ID" value="Pp3c14_17440"/>
</dbReference>
<dbReference type="PROSITE" id="PS51257">
    <property type="entry name" value="PROKAR_LIPOPROTEIN"/>
    <property type="match status" value="1"/>
</dbReference>
<reference evidence="1 3" key="2">
    <citation type="journal article" date="2018" name="Plant J.">
        <title>The Physcomitrella patens chromosome-scale assembly reveals moss genome structure and evolution.</title>
        <authorList>
            <person name="Lang D."/>
            <person name="Ullrich K.K."/>
            <person name="Murat F."/>
            <person name="Fuchs J."/>
            <person name="Jenkins J."/>
            <person name="Haas F.B."/>
            <person name="Piednoel M."/>
            <person name="Gundlach H."/>
            <person name="Van Bel M."/>
            <person name="Meyberg R."/>
            <person name="Vives C."/>
            <person name="Morata J."/>
            <person name="Symeonidi A."/>
            <person name="Hiss M."/>
            <person name="Muchero W."/>
            <person name="Kamisugi Y."/>
            <person name="Saleh O."/>
            <person name="Blanc G."/>
            <person name="Decker E.L."/>
            <person name="van Gessel N."/>
            <person name="Grimwood J."/>
            <person name="Hayes R.D."/>
            <person name="Graham S.W."/>
            <person name="Gunter L.E."/>
            <person name="McDaniel S.F."/>
            <person name="Hoernstein S.N.W."/>
            <person name="Larsson A."/>
            <person name="Li F.W."/>
            <person name="Perroud P.F."/>
            <person name="Phillips J."/>
            <person name="Ranjan P."/>
            <person name="Rokshar D.S."/>
            <person name="Rothfels C.J."/>
            <person name="Schneider L."/>
            <person name="Shu S."/>
            <person name="Stevenson D.W."/>
            <person name="Thummler F."/>
            <person name="Tillich M."/>
            <person name="Villarreal Aguilar J.C."/>
            <person name="Widiez T."/>
            <person name="Wong G.K."/>
            <person name="Wymore A."/>
            <person name="Zhang Y."/>
            <person name="Zimmer A.D."/>
            <person name="Quatrano R.S."/>
            <person name="Mayer K.F.X."/>
            <person name="Goodstein D."/>
            <person name="Casacuberta J.M."/>
            <person name="Vandepoele K."/>
            <person name="Reski R."/>
            <person name="Cuming A.C."/>
            <person name="Tuskan G.A."/>
            <person name="Maumus F."/>
            <person name="Salse J."/>
            <person name="Schmutz J."/>
            <person name="Rensing S.A."/>
        </authorList>
    </citation>
    <scope>NUCLEOTIDE SEQUENCE [LARGE SCALE GENOMIC DNA]</scope>
    <source>
        <strain evidence="2 3">cv. Gransden 2004</strain>
    </source>
</reference>
<proteinExistence type="predicted"/>
<dbReference type="EMBL" id="ABEU02000014">
    <property type="protein sequence ID" value="PNR41244.1"/>
    <property type="molecule type" value="Genomic_DNA"/>
</dbReference>
<dbReference type="Gramene" id="Pp3c14_17440V3.1">
    <property type="protein sequence ID" value="PAC:32961037.CDS.1"/>
    <property type="gene ID" value="Pp3c14_17440"/>
</dbReference>
<evidence type="ECO:0000313" key="2">
    <source>
        <dbReference type="EnsemblPlants" id="PAC:32961037.CDS.1"/>
    </source>
</evidence>
<organism evidence="1">
    <name type="scientific">Physcomitrium patens</name>
    <name type="common">Spreading-leaved earth moss</name>
    <name type="synonym">Physcomitrella patens</name>
    <dbReference type="NCBI Taxonomy" id="3218"/>
    <lineage>
        <taxon>Eukaryota</taxon>
        <taxon>Viridiplantae</taxon>
        <taxon>Streptophyta</taxon>
        <taxon>Embryophyta</taxon>
        <taxon>Bryophyta</taxon>
        <taxon>Bryophytina</taxon>
        <taxon>Bryopsida</taxon>
        <taxon>Funariidae</taxon>
        <taxon>Funariales</taxon>
        <taxon>Funariaceae</taxon>
        <taxon>Physcomitrium</taxon>
    </lineage>
</organism>
<evidence type="ECO:0000313" key="3">
    <source>
        <dbReference type="Proteomes" id="UP000006727"/>
    </source>
</evidence>
<protein>
    <submittedName>
        <fullName evidence="1 2">Uncharacterized protein</fullName>
    </submittedName>
</protein>
<sequence>MLKNFPYGPNVTSLLACLLCELLLQKPVRLSRTIFVFDVRVNSKDQVAFPQIQLIHGKCWLYDMVDNQSLA</sequence>
<accession>A0A2K1JI63</accession>
<name>A0A2K1JI63_PHYPA</name>